<dbReference type="EMBL" id="DTMQ01000001">
    <property type="protein sequence ID" value="HGE98469.1"/>
    <property type="molecule type" value="Genomic_DNA"/>
</dbReference>
<feature type="transmembrane region" description="Helical" evidence="1">
    <location>
        <begin position="82"/>
        <end position="101"/>
    </location>
</feature>
<dbReference type="AlphaFoldDB" id="A0A7C3UTW8"/>
<dbReference type="InterPro" id="IPR041916">
    <property type="entry name" value="Anti_sigma_zinc_sf"/>
</dbReference>
<keyword evidence="1" id="KW-0812">Transmembrane</keyword>
<keyword evidence="1" id="KW-1133">Transmembrane helix</keyword>
<reference evidence="2" key="1">
    <citation type="journal article" date="2020" name="mSystems">
        <title>Genome- and Community-Level Interaction Insights into Carbon Utilization and Element Cycling Functions of Hydrothermarchaeota in Hydrothermal Sediment.</title>
        <authorList>
            <person name="Zhou Z."/>
            <person name="Liu Y."/>
            <person name="Xu W."/>
            <person name="Pan J."/>
            <person name="Luo Z.H."/>
            <person name="Li M."/>
        </authorList>
    </citation>
    <scope>NUCLEOTIDE SEQUENCE [LARGE SCALE GENOMIC DNA]</scope>
    <source>
        <strain evidence="2">SpSt-906</strain>
    </source>
</reference>
<evidence type="ECO:0000256" key="1">
    <source>
        <dbReference type="SAM" id="Phobius"/>
    </source>
</evidence>
<accession>A0A7C3UTW8</accession>
<dbReference type="Gene3D" id="1.10.10.1320">
    <property type="entry name" value="Anti-sigma factor, zinc-finger domain"/>
    <property type="match status" value="1"/>
</dbReference>
<comment type="caution">
    <text evidence="2">The sequence shown here is derived from an EMBL/GenBank/DDBJ whole genome shotgun (WGS) entry which is preliminary data.</text>
</comment>
<gene>
    <name evidence="2" type="ORF">ENX07_00070</name>
</gene>
<organism evidence="2">
    <name type="scientific">candidate division WOR-3 bacterium</name>
    <dbReference type="NCBI Taxonomy" id="2052148"/>
    <lineage>
        <taxon>Bacteria</taxon>
        <taxon>Bacteria division WOR-3</taxon>
    </lineage>
</organism>
<protein>
    <submittedName>
        <fullName evidence="2">Zf-HC2 domain-containing protein</fullName>
    </submittedName>
</protein>
<proteinExistence type="predicted"/>
<name>A0A7C3UTW8_UNCW3</name>
<keyword evidence="1" id="KW-0472">Membrane</keyword>
<evidence type="ECO:0000313" key="2">
    <source>
        <dbReference type="EMBL" id="HGE98469.1"/>
    </source>
</evidence>
<sequence length="172" mass="20225">MKRCQKEKVLFYQEGFLSEKERESFQNHLSSCSECQKELNELERFQALWKRAEEEIPEPHFLRLLSLFQKGVKKPNPERRGIWRLVLIPAGVLALVLFFLFRPKPEISLPVELSYYEIIENLPSEVGEEMEKELLEKLGEEIFNEISYEALLEDLDKKEKEVLIKGLLGGEL</sequence>